<feature type="binding site" evidence="10">
    <location>
        <position position="62"/>
    </location>
    <ligand>
        <name>Ca(2+)</name>
        <dbReference type="ChEBI" id="CHEBI:29108"/>
        <label>1</label>
    </ligand>
</feature>
<dbReference type="PANTHER" id="PTHR31356:SF66">
    <property type="entry name" value="CATALASE-PEROXIDASE"/>
    <property type="match status" value="1"/>
</dbReference>
<protein>
    <recommendedName>
        <fullName evidence="12">Peroxidase</fullName>
        <ecNumber evidence="12">1.11.1.-</ecNumber>
    </recommendedName>
</protein>
<feature type="disulfide bond" evidence="11">
    <location>
        <begin position="253"/>
        <end position="319"/>
    </location>
</feature>
<name>A0AAV5AIS9_9AGAM</name>
<comment type="caution">
    <text evidence="15">The sequence shown here is derived from an EMBL/GenBank/DDBJ whole genome shotgun (WGS) entry which is preliminary data.</text>
</comment>
<dbReference type="PROSITE" id="PS50873">
    <property type="entry name" value="PEROXIDASE_4"/>
    <property type="match status" value="1"/>
</dbReference>
<dbReference type="EMBL" id="BPWL01000008">
    <property type="protein sequence ID" value="GJJ13039.1"/>
    <property type="molecule type" value="Genomic_DNA"/>
</dbReference>
<dbReference type="EC" id="1.11.1.-" evidence="12"/>
<feature type="binding site" evidence="10">
    <location>
        <position position="193"/>
    </location>
    <ligand>
        <name>Ca(2+)</name>
        <dbReference type="ChEBI" id="CHEBI:29108"/>
        <label>2</label>
    </ligand>
</feature>
<keyword evidence="9" id="KW-0325">Glycoprotein</keyword>
<feature type="disulfide bond" evidence="11">
    <location>
        <begin position="27"/>
        <end position="39"/>
    </location>
</feature>
<keyword evidence="8 11" id="KW-1015">Disulfide bond</keyword>
<sequence length="361" mass="37948">MILIISSFFAAVISAAPSSESTSLVTCPDGNRVHHRACCPLFALREDLQRNLEEGQVFPGGGADGSMLVFPDVEPNFPANLGISDSVEALLPFLSSHPEISAGDLIQFAGAVGISNCPGAPRLQFLLGRPNATAPAPEGLIPEPQDTVTSILARMSDGGNFSPDEVIALLASHSIARSDHVDPTIRAVPFDSTPFTFDTQIFLEVLLKGVGFPGIPGNLGEVESPLPIGEGLNVGEMRLQSDFALARDPRTACTWQGFVNEQEKMSIAFQAAMAKLAIIGQDATHFVDCSEVVPIPVFSVNKPATFPATKTCADIQQACLSFPFPSLASDPGATETIIPHCIATDLACLAAEYQGGSNGDS</sequence>
<evidence type="ECO:0000313" key="15">
    <source>
        <dbReference type="EMBL" id="GJJ13039.1"/>
    </source>
</evidence>
<dbReference type="CDD" id="cd00692">
    <property type="entry name" value="ligninase"/>
    <property type="match status" value="1"/>
</dbReference>
<feature type="binding site" evidence="10">
    <location>
        <position position="66"/>
    </location>
    <ligand>
        <name>Ca(2+)</name>
        <dbReference type="ChEBI" id="CHEBI:29108"/>
        <label>1</label>
    </ligand>
</feature>
<dbReference type="GO" id="GO:0042744">
    <property type="term" value="P:hydrogen peroxide catabolic process"/>
    <property type="evidence" value="ECO:0007669"/>
    <property type="project" value="TreeGrafter"/>
</dbReference>
<evidence type="ECO:0000256" key="6">
    <source>
        <dbReference type="ARBA" id="ARBA00023002"/>
    </source>
</evidence>
<dbReference type="PROSITE" id="PS00435">
    <property type="entry name" value="PEROXIDASE_1"/>
    <property type="match status" value="1"/>
</dbReference>
<feature type="signal peptide" evidence="13">
    <location>
        <begin position="1"/>
        <end position="15"/>
    </location>
</feature>
<comment type="similarity">
    <text evidence="1 12">Belongs to the peroxidase family. Ligninase subfamily.</text>
</comment>
<dbReference type="InterPro" id="IPR001621">
    <property type="entry name" value="Ligninase"/>
</dbReference>
<dbReference type="InterPro" id="IPR010255">
    <property type="entry name" value="Haem_peroxidase_sf"/>
</dbReference>
<dbReference type="PRINTS" id="PR00458">
    <property type="entry name" value="PEROXIDASE"/>
</dbReference>
<feature type="binding site" evidence="10">
    <location>
        <position position="191"/>
    </location>
    <ligand>
        <name>Ca(2+)</name>
        <dbReference type="ChEBI" id="CHEBI:29108"/>
        <label>2</label>
    </ligand>
</feature>
<gene>
    <name evidence="15" type="ORF">Clacol_007288</name>
</gene>
<dbReference type="Pfam" id="PF11895">
    <property type="entry name" value="Peroxidase_ext"/>
    <property type="match status" value="1"/>
</dbReference>
<dbReference type="Gene3D" id="1.10.420.10">
    <property type="entry name" value="Peroxidase, domain 2"/>
    <property type="match status" value="1"/>
</dbReference>
<evidence type="ECO:0000256" key="5">
    <source>
        <dbReference type="ARBA" id="ARBA00022729"/>
    </source>
</evidence>
<reference evidence="15" key="1">
    <citation type="submission" date="2021-10" db="EMBL/GenBank/DDBJ databases">
        <title>De novo Genome Assembly of Clathrus columnatus (Basidiomycota, Fungi) Using Illumina and Nanopore Sequence Data.</title>
        <authorList>
            <person name="Ogiso-Tanaka E."/>
            <person name="Itagaki H."/>
            <person name="Hosoya T."/>
            <person name="Hosaka K."/>
        </authorList>
    </citation>
    <scope>NUCLEOTIDE SEQUENCE</scope>
    <source>
        <strain evidence="15">MO-923</strain>
    </source>
</reference>
<evidence type="ECO:0000256" key="3">
    <source>
        <dbReference type="ARBA" id="ARBA00022617"/>
    </source>
</evidence>
<evidence type="ECO:0000256" key="13">
    <source>
        <dbReference type="SAM" id="SignalP"/>
    </source>
</evidence>
<evidence type="ECO:0000256" key="1">
    <source>
        <dbReference type="ARBA" id="ARBA00006089"/>
    </source>
</evidence>
<feature type="domain" description="Plant heme peroxidase family profile" evidence="14">
    <location>
        <begin position="83"/>
        <end position="293"/>
    </location>
</feature>
<keyword evidence="3 10" id="KW-0349">Heme</keyword>
<proteinExistence type="inferred from homology"/>
<keyword evidence="6 12" id="KW-0560">Oxidoreductase</keyword>
<dbReference type="Proteomes" id="UP001050691">
    <property type="component" value="Unassembled WGS sequence"/>
</dbReference>
<evidence type="ECO:0000259" key="14">
    <source>
        <dbReference type="PROSITE" id="PS50873"/>
    </source>
</evidence>
<evidence type="ECO:0000256" key="2">
    <source>
        <dbReference type="ARBA" id="ARBA00022559"/>
    </source>
</evidence>
<dbReference type="Pfam" id="PF00141">
    <property type="entry name" value="peroxidase"/>
    <property type="match status" value="1"/>
</dbReference>
<accession>A0AAV5AIS9</accession>
<evidence type="ECO:0000256" key="4">
    <source>
        <dbReference type="ARBA" id="ARBA00022723"/>
    </source>
</evidence>
<evidence type="ECO:0000256" key="12">
    <source>
        <dbReference type="RuleBase" id="RU363051"/>
    </source>
</evidence>
<dbReference type="InterPro" id="IPR044831">
    <property type="entry name" value="Ccp1-like"/>
</dbReference>
<dbReference type="GO" id="GO:0004601">
    <property type="term" value="F:peroxidase activity"/>
    <property type="evidence" value="ECO:0007669"/>
    <property type="project" value="UniProtKB-KW"/>
</dbReference>
<feature type="binding site" evidence="10">
    <location>
        <position position="198"/>
    </location>
    <ligand>
        <name>Ca(2+)</name>
        <dbReference type="ChEBI" id="CHEBI:29108"/>
        <label>2</label>
    </ligand>
</feature>
<keyword evidence="7 10" id="KW-0408">Iron</keyword>
<dbReference type="AlphaFoldDB" id="A0AAV5AIS9"/>
<dbReference type="GO" id="GO:0046872">
    <property type="term" value="F:metal ion binding"/>
    <property type="evidence" value="ECO:0007669"/>
    <property type="project" value="UniProtKB-UniRule"/>
</dbReference>
<keyword evidence="2 12" id="KW-0575">Peroxidase</keyword>
<organism evidence="15 16">
    <name type="scientific">Clathrus columnatus</name>
    <dbReference type="NCBI Taxonomy" id="1419009"/>
    <lineage>
        <taxon>Eukaryota</taxon>
        <taxon>Fungi</taxon>
        <taxon>Dikarya</taxon>
        <taxon>Basidiomycota</taxon>
        <taxon>Agaricomycotina</taxon>
        <taxon>Agaricomycetes</taxon>
        <taxon>Phallomycetidae</taxon>
        <taxon>Phallales</taxon>
        <taxon>Clathraceae</taxon>
        <taxon>Clathrus</taxon>
    </lineage>
</organism>
<evidence type="ECO:0000256" key="10">
    <source>
        <dbReference type="PIRSR" id="PIRSR601621-2"/>
    </source>
</evidence>
<keyword evidence="10 12" id="KW-0106">Calcium</keyword>
<comment type="cofactor">
    <cofactor evidence="10">
        <name>heme b</name>
        <dbReference type="ChEBI" id="CHEBI:60344"/>
    </cofactor>
    <text evidence="10">Binds 1 heme b (iron(II)-protoporphyrin IX) group per subunit.</text>
</comment>
<dbReference type="PRINTS" id="PR00462">
    <property type="entry name" value="LIGNINASE"/>
</dbReference>
<evidence type="ECO:0000313" key="16">
    <source>
        <dbReference type="Proteomes" id="UP001050691"/>
    </source>
</evidence>
<dbReference type="PANTHER" id="PTHR31356">
    <property type="entry name" value="THYLAKOID LUMENAL 29 KDA PROTEIN, CHLOROPLASTIC-RELATED"/>
    <property type="match status" value="1"/>
</dbReference>
<feature type="binding site" description="axial binding residue" evidence="10">
    <location>
        <position position="173"/>
    </location>
    <ligand>
        <name>heme b</name>
        <dbReference type="ChEBI" id="CHEBI:60344"/>
    </ligand>
    <ligandPart>
        <name>Fe</name>
        <dbReference type="ChEBI" id="CHEBI:18248"/>
    </ligandPart>
</feature>
<evidence type="ECO:0000256" key="7">
    <source>
        <dbReference type="ARBA" id="ARBA00023004"/>
    </source>
</evidence>
<feature type="disulfide bond" evidence="11">
    <location>
        <begin position="38"/>
        <end position="289"/>
    </location>
</feature>
<keyword evidence="4 10" id="KW-0479">Metal-binding</keyword>
<dbReference type="GO" id="GO:0034599">
    <property type="term" value="P:cellular response to oxidative stress"/>
    <property type="evidence" value="ECO:0007669"/>
    <property type="project" value="InterPro"/>
</dbReference>
<feature type="chain" id="PRO_5043338274" description="Peroxidase" evidence="13">
    <location>
        <begin position="16"/>
        <end position="361"/>
    </location>
</feature>
<feature type="binding site" evidence="10">
    <location>
        <position position="174"/>
    </location>
    <ligand>
        <name>Ca(2+)</name>
        <dbReference type="ChEBI" id="CHEBI:29108"/>
        <label>2</label>
    </ligand>
</feature>
<dbReference type="Gene3D" id="1.10.520.10">
    <property type="match status" value="1"/>
</dbReference>
<dbReference type="InterPro" id="IPR002016">
    <property type="entry name" value="Haem_peroxidase"/>
</dbReference>
<evidence type="ECO:0000256" key="9">
    <source>
        <dbReference type="ARBA" id="ARBA00023180"/>
    </source>
</evidence>
<keyword evidence="16" id="KW-1185">Reference proteome</keyword>
<evidence type="ECO:0000256" key="8">
    <source>
        <dbReference type="ARBA" id="ARBA00023157"/>
    </source>
</evidence>
<comment type="cofactor">
    <cofactor evidence="10 12">
        <name>Ca(2+)</name>
        <dbReference type="ChEBI" id="CHEBI:29108"/>
    </cofactor>
    <text evidence="10 12">Binds 2 calcium ions per subunit.</text>
</comment>
<dbReference type="SUPFAM" id="SSF48113">
    <property type="entry name" value="Heme-dependent peroxidases"/>
    <property type="match status" value="1"/>
</dbReference>
<evidence type="ECO:0000256" key="11">
    <source>
        <dbReference type="PIRSR" id="PIRSR601621-4"/>
    </source>
</evidence>
<dbReference type="InterPro" id="IPR019793">
    <property type="entry name" value="Peroxidases_heam-ligand_BS"/>
</dbReference>
<feature type="binding site" evidence="10">
    <location>
        <position position="64"/>
    </location>
    <ligand>
        <name>Ca(2+)</name>
        <dbReference type="ChEBI" id="CHEBI:29108"/>
        <label>1</label>
    </ligand>
</feature>
<dbReference type="GO" id="GO:0020037">
    <property type="term" value="F:heme binding"/>
    <property type="evidence" value="ECO:0007669"/>
    <property type="project" value="UniProtKB-UniRule"/>
</dbReference>
<dbReference type="InterPro" id="IPR024589">
    <property type="entry name" value="Ligninase_C"/>
</dbReference>
<keyword evidence="5 13" id="KW-0732">Signal</keyword>
<dbReference type="GO" id="GO:0000302">
    <property type="term" value="P:response to reactive oxygen species"/>
    <property type="evidence" value="ECO:0007669"/>
    <property type="project" value="TreeGrafter"/>
</dbReference>